<dbReference type="Pfam" id="PF03923">
    <property type="entry name" value="Lipoprotein_16"/>
    <property type="match status" value="1"/>
</dbReference>
<accession>A0A0K6IRH8</accession>
<evidence type="ECO:0000313" key="2">
    <source>
        <dbReference type="Proteomes" id="UP000182769"/>
    </source>
</evidence>
<gene>
    <name evidence="1" type="ORF">Ga0061065_1144</name>
</gene>
<dbReference type="Proteomes" id="UP000182769">
    <property type="component" value="Unassembled WGS sequence"/>
</dbReference>
<sequence>MRAFLLGSVILAAATLQGCSTTHIINIAPTSTTSTHKYSNQQQINFSVKPFSLKTIGEIETGLRERAKIVIGNDTHDALESYIGHKLTEYGFKPDQGNLPETILMFDLTQLNYTTRTIALKTEAKLSAEIQATVVKGDLRYTAKFKSEKIDQYGTMPDREDVEKEINALLGKTVDRAFNDTKLVNLLIQ</sequence>
<evidence type="ECO:0000313" key="1">
    <source>
        <dbReference type="EMBL" id="CUB05937.1"/>
    </source>
</evidence>
<dbReference type="EMBL" id="CYHG01000014">
    <property type="protein sequence ID" value="CUB05937.1"/>
    <property type="molecule type" value="Genomic_DNA"/>
</dbReference>
<reference evidence="2" key="1">
    <citation type="submission" date="2015-08" db="EMBL/GenBank/DDBJ databases">
        <authorList>
            <person name="Varghese N."/>
        </authorList>
    </citation>
    <scope>NUCLEOTIDE SEQUENCE [LARGE SCALE GENOMIC DNA]</scope>
    <source>
        <strain evidence="2">JCM 18476</strain>
    </source>
</reference>
<dbReference type="PROSITE" id="PS51257">
    <property type="entry name" value="PROKAR_LIPOPROTEIN"/>
    <property type="match status" value="1"/>
</dbReference>
<dbReference type="AlphaFoldDB" id="A0A0K6IRH8"/>
<proteinExistence type="predicted"/>
<organism evidence="1 2">
    <name type="scientific">Marinomonas fungiae</name>
    <dbReference type="NCBI Taxonomy" id="1137284"/>
    <lineage>
        <taxon>Bacteria</taxon>
        <taxon>Pseudomonadati</taxon>
        <taxon>Pseudomonadota</taxon>
        <taxon>Gammaproteobacteria</taxon>
        <taxon>Oceanospirillales</taxon>
        <taxon>Oceanospirillaceae</taxon>
        <taxon>Marinomonas</taxon>
    </lineage>
</organism>
<dbReference type="RefSeq" id="WP_055464300.1">
    <property type="nucleotide sequence ID" value="NZ_CYHG01000014.1"/>
</dbReference>
<name>A0A0K6IRH8_9GAMM</name>
<dbReference type="InterPro" id="IPR005619">
    <property type="entry name" value="Uncharacterised_YajG"/>
</dbReference>
<keyword evidence="2" id="KW-1185">Reference proteome</keyword>
<keyword evidence="1" id="KW-0449">Lipoprotein</keyword>
<protein>
    <submittedName>
        <fullName evidence="1">Uncharacterized lipoprotein</fullName>
    </submittedName>
</protein>